<name>A0A067ED63_CITSI</name>
<evidence type="ECO:0000313" key="1">
    <source>
        <dbReference type="EMBL" id="KDO53033.1"/>
    </source>
</evidence>
<keyword evidence="2" id="KW-1185">Reference proteome</keyword>
<dbReference type="STRING" id="2711.A0A067ED63"/>
<evidence type="ECO:0000313" key="2">
    <source>
        <dbReference type="Proteomes" id="UP000027120"/>
    </source>
</evidence>
<protein>
    <submittedName>
        <fullName evidence="1">Uncharacterized protein</fullName>
    </submittedName>
</protein>
<proteinExistence type="predicted"/>
<dbReference type="Proteomes" id="UP000027120">
    <property type="component" value="Unassembled WGS sequence"/>
</dbReference>
<accession>A0A067ED63</accession>
<reference evidence="1 2" key="1">
    <citation type="submission" date="2014-04" db="EMBL/GenBank/DDBJ databases">
        <authorList>
            <consortium name="International Citrus Genome Consortium"/>
            <person name="Gmitter F."/>
            <person name="Chen C."/>
            <person name="Farmerie W."/>
            <person name="Harkins T."/>
            <person name="Desany B."/>
            <person name="Mohiuddin M."/>
            <person name="Kodira C."/>
            <person name="Borodovsky M."/>
            <person name="Lomsadze A."/>
            <person name="Burns P."/>
            <person name="Jenkins J."/>
            <person name="Prochnik S."/>
            <person name="Shu S."/>
            <person name="Chapman J."/>
            <person name="Pitluck S."/>
            <person name="Schmutz J."/>
            <person name="Rokhsar D."/>
        </authorList>
    </citation>
    <scope>NUCLEOTIDE SEQUENCE</scope>
</reference>
<gene>
    <name evidence="1" type="ORF">CISIN_1g0468491mg</name>
</gene>
<sequence>ARPSIKDGGGLSSLERAMEMGAITDEELFILLAES</sequence>
<dbReference type="EMBL" id="KK785023">
    <property type="protein sequence ID" value="KDO53033.1"/>
    <property type="molecule type" value="Genomic_DNA"/>
</dbReference>
<dbReference type="AlphaFoldDB" id="A0A067ED63"/>
<feature type="non-terminal residue" evidence="1">
    <location>
        <position position="1"/>
    </location>
</feature>
<organism evidence="1 2">
    <name type="scientific">Citrus sinensis</name>
    <name type="common">Sweet orange</name>
    <name type="synonym">Citrus aurantium var. sinensis</name>
    <dbReference type="NCBI Taxonomy" id="2711"/>
    <lineage>
        <taxon>Eukaryota</taxon>
        <taxon>Viridiplantae</taxon>
        <taxon>Streptophyta</taxon>
        <taxon>Embryophyta</taxon>
        <taxon>Tracheophyta</taxon>
        <taxon>Spermatophyta</taxon>
        <taxon>Magnoliopsida</taxon>
        <taxon>eudicotyledons</taxon>
        <taxon>Gunneridae</taxon>
        <taxon>Pentapetalae</taxon>
        <taxon>rosids</taxon>
        <taxon>malvids</taxon>
        <taxon>Sapindales</taxon>
        <taxon>Rutaceae</taxon>
        <taxon>Aurantioideae</taxon>
        <taxon>Citrus</taxon>
    </lineage>
</organism>